<dbReference type="SUPFAM" id="SSF54631">
    <property type="entry name" value="CBS-domain pair"/>
    <property type="match status" value="1"/>
</dbReference>
<dbReference type="Pfam" id="PF03448">
    <property type="entry name" value="MgtE_N"/>
    <property type="match status" value="1"/>
</dbReference>
<dbReference type="AlphaFoldDB" id="A0A2N9LYV3"/>
<evidence type="ECO:0000313" key="3">
    <source>
        <dbReference type="EMBL" id="SPE28389.1"/>
    </source>
</evidence>
<accession>A0A2N9LYV3</accession>
<dbReference type="InterPro" id="IPR000644">
    <property type="entry name" value="CBS_dom"/>
</dbReference>
<evidence type="ECO:0000259" key="2">
    <source>
        <dbReference type="PROSITE" id="PS51371"/>
    </source>
</evidence>
<organism evidence="3 4">
    <name type="scientific">Candidatus Sulfuritelmatomonas gaucii</name>
    <dbReference type="NCBI Taxonomy" id="2043161"/>
    <lineage>
        <taxon>Bacteria</taxon>
        <taxon>Pseudomonadati</taxon>
        <taxon>Acidobacteriota</taxon>
        <taxon>Terriglobia</taxon>
        <taxon>Terriglobales</taxon>
        <taxon>Acidobacteriaceae</taxon>
        <taxon>Candidatus Sulfuritelmatomonas</taxon>
    </lineage>
</organism>
<feature type="domain" description="CBS" evidence="2">
    <location>
        <begin position="370"/>
        <end position="425"/>
    </location>
</feature>
<dbReference type="InterPro" id="IPR046342">
    <property type="entry name" value="CBS_dom_sf"/>
</dbReference>
<dbReference type="PANTHER" id="PTHR43773">
    <property type="entry name" value="MAGNESIUM TRANSPORTER MGTE"/>
    <property type="match status" value="1"/>
</dbReference>
<keyword evidence="1" id="KW-0129">CBS domain</keyword>
<dbReference type="PROSITE" id="PS51371">
    <property type="entry name" value="CBS"/>
    <property type="match status" value="1"/>
</dbReference>
<dbReference type="Gene3D" id="3.10.580.10">
    <property type="entry name" value="CBS-domain"/>
    <property type="match status" value="1"/>
</dbReference>
<dbReference type="SMART" id="SM00116">
    <property type="entry name" value="CBS"/>
    <property type="match status" value="1"/>
</dbReference>
<dbReference type="CDD" id="cd04606">
    <property type="entry name" value="CBS_pair_Mg_transporter"/>
    <property type="match status" value="1"/>
</dbReference>
<protein>
    <submittedName>
        <fullName evidence="3">CBS domain containing protein</fullName>
    </submittedName>
</protein>
<dbReference type="EMBL" id="OKRB01000125">
    <property type="protein sequence ID" value="SPE28389.1"/>
    <property type="molecule type" value="Genomic_DNA"/>
</dbReference>
<dbReference type="InterPro" id="IPR038076">
    <property type="entry name" value="MgtE_N_sf"/>
</dbReference>
<dbReference type="Proteomes" id="UP000239735">
    <property type="component" value="Unassembled WGS sequence"/>
</dbReference>
<dbReference type="GO" id="GO:0015095">
    <property type="term" value="F:magnesium ion transmembrane transporter activity"/>
    <property type="evidence" value="ECO:0007669"/>
    <property type="project" value="InterPro"/>
</dbReference>
<dbReference type="InterPro" id="IPR006669">
    <property type="entry name" value="MgtE_transporter"/>
</dbReference>
<gene>
    <name evidence="3" type="ORF">SBA5_650027</name>
</gene>
<sequence length="425" mass="48030">MNQMVAVPGIADEVFFLSEIIGSRAMCNGRKLGKLVDVIAVDQGKLAEITQLQIRPPFGDPAMLVPYSAVRSLSHREVVIELTDPKSYVREPTADEVLVRDYLFDKKVLDIEDREVEVVYDIRLLKRNGKLFVTDVDISRYGLFRRLGLASLAKIFYERSGEEKKRLIAWSYVQALGPNLSSLQGELKLNILKEALSETHPADLADIVEELDSGQRVTLFEELEPSLASDTLEEIDPAVQRDVVFALKKDRVARLIGEMTPGQAADIVSVLPADERRIIAKLLDIKLVDKIREIIEKQETNILNFTTSKFLKCRGEMAADETLRHFRRNARGMDVVMYFYIVDEKDRLLGVLDIKELLMADLTSKLSELMVENVISLKSDSTMKEAAAAFLRYGFRALPVVDDGDVLQGVVPYRDVMNLKHRMLD</sequence>
<evidence type="ECO:0000313" key="4">
    <source>
        <dbReference type="Proteomes" id="UP000239735"/>
    </source>
</evidence>
<reference evidence="4" key="1">
    <citation type="submission" date="2018-02" db="EMBL/GenBank/DDBJ databases">
        <authorList>
            <person name="Hausmann B."/>
        </authorList>
    </citation>
    <scope>NUCLEOTIDE SEQUENCE [LARGE SCALE GENOMIC DNA]</scope>
    <source>
        <strain evidence="4">Peat soil MAG SbA5</strain>
    </source>
</reference>
<evidence type="ECO:0000256" key="1">
    <source>
        <dbReference type="PROSITE-ProRule" id="PRU00703"/>
    </source>
</evidence>
<dbReference type="Pfam" id="PF00571">
    <property type="entry name" value="CBS"/>
    <property type="match status" value="1"/>
</dbReference>
<dbReference type="SMART" id="SM00924">
    <property type="entry name" value="MgtE_N"/>
    <property type="match status" value="1"/>
</dbReference>
<dbReference type="GO" id="GO:0016020">
    <property type="term" value="C:membrane"/>
    <property type="evidence" value="ECO:0007669"/>
    <property type="project" value="InterPro"/>
</dbReference>
<dbReference type="PANTHER" id="PTHR43773:SF1">
    <property type="entry name" value="MAGNESIUM TRANSPORTER MGTE"/>
    <property type="match status" value="1"/>
</dbReference>
<dbReference type="Gene3D" id="1.25.60.10">
    <property type="entry name" value="MgtE N-terminal domain-like"/>
    <property type="match status" value="1"/>
</dbReference>
<dbReference type="InterPro" id="IPR006668">
    <property type="entry name" value="Mg_transptr_MgtE_intracell_dom"/>
</dbReference>
<proteinExistence type="predicted"/>
<dbReference type="OrthoDB" id="9790355at2"/>
<name>A0A2N9LYV3_9BACT</name>
<dbReference type="SUPFAM" id="SSF158791">
    <property type="entry name" value="MgtE N-terminal domain-like"/>
    <property type="match status" value="1"/>
</dbReference>